<reference evidence="1" key="1">
    <citation type="journal article" date="2023" name="G3 (Bethesda)">
        <title>Whole genome assemblies of Zophobas morio and Tenebrio molitor.</title>
        <authorList>
            <person name="Kaur S."/>
            <person name="Stinson S.A."/>
            <person name="diCenzo G.C."/>
        </authorList>
    </citation>
    <scope>NUCLEOTIDE SEQUENCE</scope>
    <source>
        <strain evidence="1">QUZm001</strain>
    </source>
</reference>
<evidence type="ECO:0000313" key="3">
    <source>
        <dbReference type="Proteomes" id="UP001168821"/>
    </source>
</evidence>
<keyword evidence="3" id="KW-1185">Reference proteome</keyword>
<sequence length="106" mass="12130">MRPYQFLVHNPCLCSIHHTIDCNAPNIMVILLVLTHSQLPPKFLVPDLKYDPFFAVPEERFPGRILPCAETFANVTQHGSFAPALKNHEKIMNKRSTNKFSKVGDW</sequence>
<accession>A0AA38J2Z1</accession>
<dbReference type="EMBL" id="JALNTZ010000001">
    <property type="protein sequence ID" value="KAJ3666258.1"/>
    <property type="molecule type" value="Genomic_DNA"/>
</dbReference>
<proteinExistence type="predicted"/>
<organism evidence="1 3">
    <name type="scientific">Zophobas morio</name>
    <dbReference type="NCBI Taxonomy" id="2755281"/>
    <lineage>
        <taxon>Eukaryota</taxon>
        <taxon>Metazoa</taxon>
        <taxon>Ecdysozoa</taxon>
        <taxon>Arthropoda</taxon>
        <taxon>Hexapoda</taxon>
        <taxon>Insecta</taxon>
        <taxon>Pterygota</taxon>
        <taxon>Neoptera</taxon>
        <taxon>Endopterygota</taxon>
        <taxon>Coleoptera</taxon>
        <taxon>Polyphaga</taxon>
        <taxon>Cucujiformia</taxon>
        <taxon>Tenebrionidae</taxon>
        <taxon>Zophobas</taxon>
    </lineage>
</organism>
<protein>
    <submittedName>
        <fullName evidence="1">Uncharacterized protein</fullName>
    </submittedName>
</protein>
<evidence type="ECO:0000313" key="2">
    <source>
        <dbReference type="EMBL" id="KAJ3666258.1"/>
    </source>
</evidence>
<gene>
    <name evidence="1" type="ORF">Zmor_001681</name>
    <name evidence="2" type="ORF">Zmor_001711</name>
</gene>
<dbReference type="Proteomes" id="UP001168821">
    <property type="component" value="Unassembled WGS sequence"/>
</dbReference>
<comment type="caution">
    <text evidence="1">The sequence shown here is derived from an EMBL/GenBank/DDBJ whole genome shotgun (WGS) entry which is preliminary data.</text>
</comment>
<evidence type="ECO:0000313" key="1">
    <source>
        <dbReference type="EMBL" id="KAJ3666228.1"/>
    </source>
</evidence>
<dbReference type="EMBL" id="JALNTZ010000001">
    <property type="protein sequence ID" value="KAJ3666228.1"/>
    <property type="molecule type" value="Genomic_DNA"/>
</dbReference>
<dbReference type="AlphaFoldDB" id="A0AA38J2Z1"/>
<name>A0AA38J2Z1_9CUCU</name>